<proteinExistence type="predicted"/>
<comment type="caution">
    <text evidence="2">The sequence shown here is derived from an EMBL/GenBank/DDBJ whole genome shotgun (WGS) entry which is preliminary data.</text>
</comment>
<reference evidence="2 3" key="1">
    <citation type="submission" date="2016-11" db="EMBL/GenBank/DDBJ databases">
        <title>The macronuclear genome of Stentor coeruleus: a giant cell with tiny introns.</title>
        <authorList>
            <person name="Slabodnick M."/>
            <person name="Ruby J.G."/>
            <person name="Reiff S.B."/>
            <person name="Swart E.C."/>
            <person name="Gosai S."/>
            <person name="Prabakaran S."/>
            <person name="Witkowska E."/>
            <person name="Larue G.E."/>
            <person name="Fisher S."/>
            <person name="Freeman R.M."/>
            <person name="Gunawardena J."/>
            <person name="Chu W."/>
            <person name="Stover N.A."/>
            <person name="Gregory B.D."/>
            <person name="Nowacki M."/>
            <person name="Derisi J."/>
            <person name="Roy S.W."/>
            <person name="Marshall W.F."/>
            <person name="Sood P."/>
        </authorList>
    </citation>
    <scope>NUCLEOTIDE SEQUENCE [LARGE SCALE GENOMIC DNA]</scope>
    <source>
        <strain evidence="2">WM001</strain>
    </source>
</reference>
<sequence>MSKVELSQRSLRENTHSPLSPIKIKSGTLKYSTRIQDLSQPKLRHVLDENIVGPGSYTPKDYFLSTKSKSPTIAIGRSERFIKSKLTKLKYDIRHIDNEKDLSCINYNLSDAIAPPKYTFNRTGHKLKLVENPSFPGVGRYTPNAEMSLRSISFSKASKNFDWKKAKYGWLL</sequence>
<accession>A0A1R2C0N1</accession>
<evidence type="ECO:0000313" key="2">
    <source>
        <dbReference type="EMBL" id="OMJ82550.1"/>
    </source>
</evidence>
<dbReference type="Proteomes" id="UP000187209">
    <property type="component" value="Unassembled WGS sequence"/>
</dbReference>
<evidence type="ECO:0000256" key="1">
    <source>
        <dbReference type="SAM" id="MobiDB-lite"/>
    </source>
</evidence>
<keyword evidence="3" id="KW-1185">Reference proteome</keyword>
<feature type="region of interest" description="Disordered" evidence="1">
    <location>
        <begin position="1"/>
        <end position="22"/>
    </location>
</feature>
<evidence type="ECO:0000313" key="3">
    <source>
        <dbReference type="Proteomes" id="UP000187209"/>
    </source>
</evidence>
<name>A0A1R2C0N1_9CILI</name>
<protein>
    <submittedName>
        <fullName evidence="2">Uncharacterized protein</fullName>
    </submittedName>
</protein>
<organism evidence="2 3">
    <name type="scientific">Stentor coeruleus</name>
    <dbReference type="NCBI Taxonomy" id="5963"/>
    <lineage>
        <taxon>Eukaryota</taxon>
        <taxon>Sar</taxon>
        <taxon>Alveolata</taxon>
        <taxon>Ciliophora</taxon>
        <taxon>Postciliodesmatophora</taxon>
        <taxon>Heterotrichea</taxon>
        <taxon>Heterotrichida</taxon>
        <taxon>Stentoridae</taxon>
        <taxon>Stentor</taxon>
    </lineage>
</organism>
<dbReference type="AlphaFoldDB" id="A0A1R2C0N1"/>
<gene>
    <name evidence="2" type="ORF">SteCoe_16714</name>
</gene>
<dbReference type="EMBL" id="MPUH01000336">
    <property type="protein sequence ID" value="OMJ82550.1"/>
    <property type="molecule type" value="Genomic_DNA"/>
</dbReference>